<keyword evidence="1" id="KW-0732">Signal</keyword>
<dbReference type="RefSeq" id="WP_152572335.1">
    <property type="nucleotide sequence ID" value="NZ_VIKU02000001.1"/>
</dbReference>
<evidence type="ECO:0000313" key="3">
    <source>
        <dbReference type="Proteomes" id="UP000707206"/>
    </source>
</evidence>
<reference evidence="2" key="2">
    <citation type="submission" date="2020-03" db="EMBL/GenBank/DDBJ databases">
        <title>Flavobacteriaceae bacterium strain TP-CH-4, a member of the family Flavobacteriaceae isolated from a deep-sea seamount.</title>
        <authorList>
            <person name="Zhang D.-C."/>
        </authorList>
    </citation>
    <scope>NUCLEOTIDE SEQUENCE</scope>
    <source>
        <strain evidence="2">TP-CH-4</strain>
    </source>
</reference>
<protein>
    <submittedName>
        <fullName evidence="2">Uncharacterized protein</fullName>
    </submittedName>
</protein>
<feature type="signal peptide" evidence="1">
    <location>
        <begin position="1"/>
        <end position="19"/>
    </location>
</feature>
<comment type="caution">
    <text evidence="2">The sequence shown here is derived from an EMBL/GenBank/DDBJ whole genome shotgun (WGS) entry which is preliminary data.</text>
</comment>
<gene>
    <name evidence="2" type="ORF">FK220_000520</name>
</gene>
<reference evidence="2" key="1">
    <citation type="submission" date="2019-07" db="EMBL/GenBank/DDBJ databases">
        <authorList>
            <person name="De-Chao Zhang Q."/>
        </authorList>
    </citation>
    <scope>NUCLEOTIDE SEQUENCE</scope>
    <source>
        <strain evidence="2">TP-CH-4</strain>
    </source>
</reference>
<feature type="chain" id="PRO_5037489970" evidence="1">
    <location>
        <begin position="20"/>
        <end position="84"/>
    </location>
</feature>
<evidence type="ECO:0000313" key="2">
    <source>
        <dbReference type="EMBL" id="NHF57803.1"/>
    </source>
</evidence>
<proteinExistence type="predicted"/>
<accession>A0A967AP74</accession>
<organism evidence="2 3">
    <name type="scientific">Pelagihabitans pacificus</name>
    <dbReference type="NCBI Taxonomy" id="2696054"/>
    <lineage>
        <taxon>Bacteria</taxon>
        <taxon>Pseudomonadati</taxon>
        <taxon>Bacteroidota</taxon>
        <taxon>Flavobacteriia</taxon>
        <taxon>Flavobacteriales</taxon>
        <taxon>Flavobacteriaceae</taxon>
        <taxon>Pelagihabitans</taxon>
    </lineage>
</organism>
<dbReference type="EMBL" id="VIKU02000001">
    <property type="protein sequence ID" value="NHF57803.1"/>
    <property type="molecule type" value="Genomic_DNA"/>
</dbReference>
<keyword evidence="3" id="KW-1185">Reference proteome</keyword>
<dbReference type="AlphaFoldDB" id="A0A967AP74"/>
<dbReference type="Proteomes" id="UP000707206">
    <property type="component" value="Unassembled WGS sequence"/>
</dbReference>
<name>A0A967AP74_9FLAO</name>
<evidence type="ECO:0000256" key="1">
    <source>
        <dbReference type="SAM" id="SignalP"/>
    </source>
</evidence>
<sequence>MKPILTLILVLTFGATALANTQSHDKVDVIEMGLVLDTGAYRLNTATETKTGTETSVARLYRRENTRVLKALSFTTKRNKAKMA</sequence>